<evidence type="ECO:0000256" key="2">
    <source>
        <dbReference type="SAM" id="Phobius"/>
    </source>
</evidence>
<name>A0A852Z049_9ACTN</name>
<reference evidence="3 4" key="1">
    <citation type="submission" date="2020-07" db="EMBL/GenBank/DDBJ databases">
        <title>Genomic Encyclopedia of Type Strains, Phase III (KMG-III): the genomes of soil and plant-associated and newly described type strains.</title>
        <authorList>
            <person name="Whitman W."/>
        </authorList>
    </citation>
    <scope>NUCLEOTIDE SEQUENCE [LARGE SCALE GENOMIC DNA]</scope>
    <source>
        <strain evidence="3 4">CECT 8576</strain>
    </source>
</reference>
<sequence length="190" mass="20030">MPAESPPGWPALLGCFVALGTQVGMLVILLGRESVGIPQLLSAVGTIAVLSVPPLVGASGLLARKRFGRWLLIGGLVPPVLVHGYITYMGPLLWPLCFFVGALAAIALALSPTTGDYLREGAVTDAATPEVPNRTGCPMGEPGQQSFGGYRGFPGGRGDPRWNGRGNPQWNPQWNSQGAGYPPEQRPNQY</sequence>
<comment type="caution">
    <text evidence="3">The sequence shown here is derived from an EMBL/GenBank/DDBJ whole genome shotgun (WGS) entry which is preliminary data.</text>
</comment>
<proteinExistence type="predicted"/>
<feature type="region of interest" description="Disordered" evidence="1">
    <location>
        <begin position="129"/>
        <end position="190"/>
    </location>
</feature>
<protein>
    <submittedName>
        <fullName evidence="3">Uncharacterized protein</fullName>
    </submittedName>
</protein>
<dbReference type="EMBL" id="JACBYW010000006">
    <property type="protein sequence ID" value="NYH80211.1"/>
    <property type="molecule type" value="Genomic_DNA"/>
</dbReference>
<keyword evidence="2" id="KW-0812">Transmembrane</keyword>
<keyword evidence="4" id="KW-1185">Reference proteome</keyword>
<feature type="transmembrane region" description="Helical" evidence="2">
    <location>
        <begin position="70"/>
        <end position="86"/>
    </location>
</feature>
<feature type="transmembrane region" description="Helical" evidence="2">
    <location>
        <begin position="43"/>
        <end position="63"/>
    </location>
</feature>
<accession>A0A852Z049</accession>
<feature type="transmembrane region" description="Helical" evidence="2">
    <location>
        <begin position="12"/>
        <end position="31"/>
    </location>
</feature>
<keyword evidence="2" id="KW-0472">Membrane</keyword>
<evidence type="ECO:0000313" key="3">
    <source>
        <dbReference type="EMBL" id="NYH80211.1"/>
    </source>
</evidence>
<feature type="compositionally biased region" description="Polar residues" evidence="1">
    <location>
        <begin position="166"/>
        <end position="178"/>
    </location>
</feature>
<gene>
    <name evidence="3" type="ORF">FHR84_003560</name>
</gene>
<evidence type="ECO:0000313" key="4">
    <source>
        <dbReference type="Proteomes" id="UP000548304"/>
    </source>
</evidence>
<evidence type="ECO:0000256" key="1">
    <source>
        <dbReference type="SAM" id="MobiDB-lite"/>
    </source>
</evidence>
<keyword evidence="2" id="KW-1133">Transmembrane helix</keyword>
<dbReference type="Proteomes" id="UP000548304">
    <property type="component" value="Unassembled WGS sequence"/>
</dbReference>
<dbReference type="RefSeq" id="WP_179536550.1">
    <property type="nucleotide sequence ID" value="NZ_JACBYW010000006.1"/>
</dbReference>
<organism evidence="3 4">
    <name type="scientific">Actinopolyspora biskrensis</name>
    <dbReference type="NCBI Taxonomy" id="1470178"/>
    <lineage>
        <taxon>Bacteria</taxon>
        <taxon>Bacillati</taxon>
        <taxon>Actinomycetota</taxon>
        <taxon>Actinomycetes</taxon>
        <taxon>Actinopolysporales</taxon>
        <taxon>Actinopolysporaceae</taxon>
        <taxon>Actinopolyspora</taxon>
    </lineage>
</organism>
<feature type="transmembrane region" description="Helical" evidence="2">
    <location>
        <begin position="92"/>
        <end position="110"/>
    </location>
</feature>
<dbReference type="AlphaFoldDB" id="A0A852Z049"/>